<proteinExistence type="inferred from homology"/>
<evidence type="ECO:0000313" key="10">
    <source>
        <dbReference type="EMBL" id="CDG80708.1"/>
    </source>
</evidence>
<organism evidence="10 11">
    <name type="scientific">Janthinobacterium agaricidamnosum NBRC 102515 = DSM 9628</name>
    <dbReference type="NCBI Taxonomy" id="1349767"/>
    <lineage>
        <taxon>Bacteria</taxon>
        <taxon>Pseudomonadati</taxon>
        <taxon>Pseudomonadota</taxon>
        <taxon>Betaproteobacteria</taxon>
        <taxon>Burkholderiales</taxon>
        <taxon>Oxalobacteraceae</taxon>
        <taxon>Janthinobacterium</taxon>
    </lineage>
</organism>
<dbReference type="GO" id="GO:0008236">
    <property type="term" value="F:serine-type peptidase activity"/>
    <property type="evidence" value="ECO:0007669"/>
    <property type="project" value="UniProtKB-KW"/>
</dbReference>
<dbReference type="Pfam" id="PF17676">
    <property type="entry name" value="Peptidase_S66C"/>
    <property type="match status" value="1"/>
</dbReference>
<dbReference type="KEGG" id="jag:GJA_40"/>
<dbReference type="CDD" id="cd07025">
    <property type="entry name" value="Peptidase_S66"/>
    <property type="match status" value="1"/>
</dbReference>
<feature type="domain" description="LD-carboxypeptidase C-terminal" evidence="9">
    <location>
        <begin position="224"/>
        <end position="340"/>
    </location>
</feature>
<feature type="domain" description="LD-carboxypeptidase N-terminal" evidence="8">
    <location>
        <begin position="53"/>
        <end position="169"/>
    </location>
</feature>
<dbReference type="InterPro" id="IPR029062">
    <property type="entry name" value="Class_I_gatase-like"/>
</dbReference>
<dbReference type="SUPFAM" id="SSF141986">
    <property type="entry name" value="LD-carboxypeptidase A C-terminal domain-like"/>
    <property type="match status" value="1"/>
</dbReference>
<dbReference type="Proteomes" id="UP000027604">
    <property type="component" value="Chromosome I"/>
</dbReference>
<evidence type="ECO:0000313" key="11">
    <source>
        <dbReference type="Proteomes" id="UP000027604"/>
    </source>
</evidence>
<keyword evidence="2 10" id="KW-0121">Carboxypeptidase</keyword>
<evidence type="ECO:0000256" key="2">
    <source>
        <dbReference type="ARBA" id="ARBA00022645"/>
    </source>
</evidence>
<dbReference type="InterPro" id="IPR040449">
    <property type="entry name" value="Peptidase_S66_N"/>
</dbReference>
<gene>
    <name evidence="10" type="ORF">GJA_40</name>
</gene>
<dbReference type="PANTHER" id="PTHR30237:SF2">
    <property type="entry name" value="MUREIN TETRAPEPTIDE CARBOXYPEPTIDASE"/>
    <property type="match status" value="1"/>
</dbReference>
<dbReference type="PANTHER" id="PTHR30237">
    <property type="entry name" value="MURAMOYLTETRAPEPTIDE CARBOXYPEPTIDASE"/>
    <property type="match status" value="1"/>
</dbReference>
<evidence type="ECO:0000256" key="5">
    <source>
        <dbReference type="ARBA" id="ARBA00022825"/>
    </source>
</evidence>
<name>W0V049_9BURK</name>
<protein>
    <submittedName>
        <fullName evidence="10">LD-carboxypeptidase family protein</fullName>
    </submittedName>
</protein>
<dbReference type="EMBL" id="HG322949">
    <property type="protein sequence ID" value="CDG80708.1"/>
    <property type="molecule type" value="Genomic_DNA"/>
</dbReference>
<accession>W0V049</accession>
<sequence length="355" mass="38352">MISRRRFGGLLLAAGATLASTAYGAAPLQGNQSMHIPLPRPVKPARLRQGDLVAIIAPSGRTDDEAIAKAVRNLESLGLRVRLGRHLRAVHGNYAGSVQQRLDDLHAMFADPQVKAIWAIRGGSGAIALLSRIDYRLIARNPKIFIGYSDITALHLAFQRHTGLVTFHGPVASSTLSDYSLTHLLGVLMAPQDHYTIPMALENQRKAEAEPHYLVRTVQGGMATGRLTGGNLSMVSALAGTPYAADFRDSILFLEDVNEAPYRIDRMMAQLDLSQGFRHAAALMLGIFEHCEAADGDVSLTLNDTVDQHLQPLAVPAVAGYSFGHIRDQFTLPMGIMARLDAASQTLTLLEPAVV</sequence>
<dbReference type="InterPro" id="IPR027461">
    <property type="entry name" value="Carboxypeptidase_A_C_sf"/>
</dbReference>
<feature type="active site" description="Charge relay system" evidence="6">
    <location>
        <position position="325"/>
    </location>
</feature>
<dbReference type="InterPro" id="IPR027478">
    <property type="entry name" value="LdcA_N"/>
</dbReference>
<dbReference type="GO" id="GO:0004180">
    <property type="term" value="F:carboxypeptidase activity"/>
    <property type="evidence" value="ECO:0007669"/>
    <property type="project" value="UniProtKB-KW"/>
</dbReference>
<keyword evidence="4" id="KW-0378">Hydrolase</keyword>
<keyword evidence="3" id="KW-0645">Protease</keyword>
<evidence type="ECO:0000259" key="9">
    <source>
        <dbReference type="Pfam" id="PF17676"/>
    </source>
</evidence>
<dbReference type="SUPFAM" id="SSF52317">
    <property type="entry name" value="Class I glutamine amidotransferase-like"/>
    <property type="match status" value="1"/>
</dbReference>
<evidence type="ECO:0000256" key="7">
    <source>
        <dbReference type="SAM" id="SignalP"/>
    </source>
</evidence>
<keyword evidence="7" id="KW-0732">Signal</keyword>
<evidence type="ECO:0000259" key="8">
    <source>
        <dbReference type="Pfam" id="PF02016"/>
    </source>
</evidence>
<dbReference type="Gene3D" id="3.50.30.60">
    <property type="entry name" value="LD-carboxypeptidase A C-terminal domain-like"/>
    <property type="match status" value="1"/>
</dbReference>
<evidence type="ECO:0000256" key="4">
    <source>
        <dbReference type="ARBA" id="ARBA00022801"/>
    </source>
</evidence>
<evidence type="ECO:0000256" key="1">
    <source>
        <dbReference type="ARBA" id="ARBA00010233"/>
    </source>
</evidence>
<feature type="active site" description="Nucleophile" evidence="6">
    <location>
        <position position="149"/>
    </location>
</feature>
<dbReference type="InterPro" id="IPR040921">
    <property type="entry name" value="Peptidase_S66C"/>
</dbReference>
<feature type="active site" description="Charge relay system" evidence="6">
    <location>
        <position position="255"/>
    </location>
</feature>
<dbReference type="PIRSF" id="PIRSF028757">
    <property type="entry name" value="LD-carboxypeptidase"/>
    <property type="match status" value="1"/>
</dbReference>
<evidence type="ECO:0000256" key="6">
    <source>
        <dbReference type="PIRSR" id="PIRSR028757-1"/>
    </source>
</evidence>
<feature type="chain" id="PRO_5004798003" evidence="7">
    <location>
        <begin position="26"/>
        <end position="355"/>
    </location>
</feature>
<keyword evidence="11" id="KW-1185">Reference proteome</keyword>
<dbReference type="InterPro" id="IPR003507">
    <property type="entry name" value="S66_fam"/>
</dbReference>
<dbReference type="AlphaFoldDB" id="W0V049"/>
<evidence type="ECO:0000256" key="3">
    <source>
        <dbReference type="ARBA" id="ARBA00022670"/>
    </source>
</evidence>
<keyword evidence="5" id="KW-0720">Serine protease</keyword>
<dbReference type="STRING" id="1349767.GJA_40"/>
<dbReference type="HOGENOM" id="CLU_034346_3_1_4"/>
<dbReference type="OrthoDB" id="9807329at2"/>
<dbReference type="Pfam" id="PF02016">
    <property type="entry name" value="Peptidase_S66"/>
    <property type="match status" value="1"/>
</dbReference>
<feature type="signal peptide" evidence="7">
    <location>
        <begin position="1"/>
        <end position="25"/>
    </location>
</feature>
<dbReference type="PATRIC" id="fig|1349767.4.peg.3426"/>
<dbReference type="eggNOG" id="COG1619">
    <property type="taxonomic scope" value="Bacteria"/>
</dbReference>
<comment type="similarity">
    <text evidence="1">Belongs to the peptidase S66 family.</text>
</comment>
<dbReference type="Gene3D" id="3.40.50.10740">
    <property type="entry name" value="Class I glutamine amidotransferase-like"/>
    <property type="match status" value="1"/>
</dbReference>
<dbReference type="GO" id="GO:0006508">
    <property type="term" value="P:proteolysis"/>
    <property type="evidence" value="ECO:0007669"/>
    <property type="project" value="UniProtKB-KW"/>
</dbReference>
<reference evidence="10 11" key="1">
    <citation type="journal article" date="2015" name="Genome Announc.">
        <title>Genome Sequence of Mushroom Soft-Rot Pathogen Janthinobacterium agaricidamnosum.</title>
        <authorList>
            <person name="Graupner K."/>
            <person name="Lackner G."/>
            <person name="Hertweck C."/>
        </authorList>
    </citation>
    <scope>NUCLEOTIDE SEQUENCE [LARGE SCALE GENOMIC DNA]</scope>
    <source>
        <strain evidence="11">NBRC 102515 / DSM 9628</strain>
    </source>
</reference>